<protein>
    <submittedName>
        <fullName evidence="2">Uncharacterized protein</fullName>
    </submittedName>
</protein>
<gene>
    <name evidence="2" type="ORF">TRFO_07943</name>
</gene>
<accession>A0A1J4JSQ0</accession>
<feature type="transmembrane region" description="Helical" evidence="1">
    <location>
        <begin position="117"/>
        <end position="138"/>
    </location>
</feature>
<comment type="caution">
    <text evidence="2">The sequence shown here is derived from an EMBL/GenBank/DDBJ whole genome shotgun (WGS) entry which is preliminary data.</text>
</comment>
<reference evidence="2" key="1">
    <citation type="submission" date="2016-10" db="EMBL/GenBank/DDBJ databases">
        <authorList>
            <person name="Benchimol M."/>
            <person name="Almeida L.G."/>
            <person name="Vasconcelos A.T."/>
            <person name="Perreira-Neves A."/>
            <person name="Rosa I.A."/>
            <person name="Tasca T."/>
            <person name="Bogo M.R."/>
            <person name="de Souza W."/>
        </authorList>
    </citation>
    <scope>NUCLEOTIDE SEQUENCE [LARGE SCALE GENOMIC DNA]</scope>
    <source>
        <strain evidence="2">K</strain>
    </source>
</reference>
<dbReference type="Proteomes" id="UP000179807">
    <property type="component" value="Unassembled WGS sequence"/>
</dbReference>
<dbReference type="GeneID" id="94828701"/>
<keyword evidence="1" id="KW-0812">Transmembrane</keyword>
<keyword evidence="3" id="KW-1185">Reference proteome</keyword>
<evidence type="ECO:0000313" key="2">
    <source>
        <dbReference type="EMBL" id="OHT00293.1"/>
    </source>
</evidence>
<dbReference type="AlphaFoldDB" id="A0A1J4JSQ0"/>
<keyword evidence="1" id="KW-1133">Transmembrane helix</keyword>
<keyword evidence="1" id="KW-0472">Membrane</keyword>
<dbReference type="RefSeq" id="XP_068353429.1">
    <property type="nucleotide sequence ID" value="XM_068493997.1"/>
</dbReference>
<sequence>MTESKEITPMPPKLLQVLSSEVKDTKEIITKSYASMVQRKQDARDYYEPAENLHESIKQTREQFHKKATAALNLIASETEQLRQIQQANEYSLDELKKSAEFLNTAPSMPNDTPIKLAVRSVASFFPFVAFAMLAFCAK</sequence>
<organism evidence="2 3">
    <name type="scientific">Tritrichomonas foetus</name>
    <dbReference type="NCBI Taxonomy" id="1144522"/>
    <lineage>
        <taxon>Eukaryota</taxon>
        <taxon>Metamonada</taxon>
        <taxon>Parabasalia</taxon>
        <taxon>Tritrichomonadida</taxon>
        <taxon>Tritrichomonadidae</taxon>
        <taxon>Tritrichomonas</taxon>
    </lineage>
</organism>
<name>A0A1J4JSQ0_9EUKA</name>
<evidence type="ECO:0000256" key="1">
    <source>
        <dbReference type="SAM" id="Phobius"/>
    </source>
</evidence>
<dbReference type="EMBL" id="MLAK01000960">
    <property type="protein sequence ID" value="OHT00293.1"/>
    <property type="molecule type" value="Genomic_DNA"/>
</dbReference>
<dbReference type="VEuPathDB" id="TrichDB:TRFO_07943"/>
<proteinExistence type="predicted"/>
<evidence type="ECO:0000313" key="3">
    <source>
        <dbReference type="Proteomes" id="UP000179807"/>
    </source>
</evidence>